<dbReference type="EMBL" id="AAQR03153486">
    <property type="status" value="NOT_ANNOTATED_CDS"/>
    <property type="molecule type" value="Genomic_DNA"/>
</dbReference>
<dbReference type="GO" id="GO:0098552">
    <property type="term" value="C:side of membrane"/>
    <property type="evidence" value="ECO:0007669"/>
    <property type="project" value="UniProtKB-KW"/>
</dbReference>
<dbReference type="CDD" id="cd23557">
    <property type="entry name" value="TFP_LU_ECD_uPAR_rpt2"/>
    <property type="match status" value="1"/>
</dbReference>
<sequence length="337" mass="36834">MGRPLLSLLPPLLLLVQTCVPAFWGLRCKRCESSGYCWVDECPLGQDLCRTTVMRIWEGGEELEVVERGCAHSEKTNRTMSYRTGSQIITLTESVCGSDLCNQPSLVRAPSFPQSRYLECISCASSDMSCERGRDQSLQCRSPREQCLEVVTYRSLEAIESLKDEQHLRGCGSLPGCPGPTGFHNNHTFHFLQCCNTTKCNSGPVLELPNLPLNGVRCYSCEGNSTHGCSSEEASLIDCRGPMNQCLEATGTNGLGDPDYTVRGCATNSWCQRVHVADAFPMTHLNVSCCNGSGCNHPARDVQHRRGGASQPGPAHLSLTITLLVTARLWGGTLLWT</sequence>
<keyword evidence="7" id="KW-0677">Repeat</keyword>
<evidence type="ECO:0000256" key="14">
    <source>
        <dbReference type="ARBA" id="ARBA00023288"/>
    </source>
</evidence>
<dbReference type="HOGENOM" id="CLU_072612_0_0_1"/>
<dbReference type="SUPFAM" id="SSF57302">
    <property type="entry name" value="Snake toxin-like"/>
    <property type="match status" value="3"/>
</dbReference>
<reference evidence="19" key="1">
    <citation type="submission" date="2011-03" db="EMBL/GenBank/DDBJ databases">
        <title>Version 3 of the genome sequence of Otolemur garnettii (Bushbaby).</title>
        <authorList>
            <consortium name="The Broad Institute Genome Sequencing Platform"/>
            <person name="Di Palma F."/>
            <person name="Johnson J."/>
            <person name="Lander E.S."/>
            <person name="Lindblad-Toh K."/>
            <person name="Jaffe D.B."/>
            <person name="Gnerre S."/>
            <person name="MacCallum I."/>
            <person name="Przybylski D."/>
            <person name="Ribeiro F.J."/>
            <person name="Burton J.N."/>
            <person name="Walker B.J."/>
            <person name="Sharpe T."/>
            <person name="Hall G."/>
        </authorList>
    </citation>
    <scope>NUCLEOTIDE SEQUENCE [LARGE SCALE GENOMIC DNA]</scope>
</reference>
<evidence type="ECO:0000256" key="2">
    <source>
        <dbReference type="ARBA" id="ARBA00004609"/>
    </source>
</evidence>
<dbReference type="GO" id="GO:0090200">
    <property type="term" value="P:positive regulation of release of cytochrome c from mitochondria"/>
    <property type="evidence" value="ECO:0007669"/>
    <property type="project" value="Ensembl"/>
</dbReference>
<keyword evidence="12" id="KW-0325">Glycoprotein</keyword>
<dbReference type="Ensembl" id="ENSOGAT00000029567.1">
    <property type="protein sequence ID" value="ENSOGAP00000016943.1"/>
    <property type="gene ID" value="ENSOGAG00000031748.1"/>
</dbReference>
<accession>H0XLF3</accession>
<keyword evidence="11" id="KW-0675">Receptor</keyword>
<dbReference type="GO" id="GO:2001243">
    <property type="term" value="P:negative regulation of intrinsic apoptotic signaling pathway"/>
    <property type="evidence" value="ECO:0007669"/>
    <property type="project" value="Ensembl"/>
</dbReference>
<evidence type="ECO:0000256" key="7">
    <source>
        <dbReference type="ARBA" id="ARBA00022737"/>
    </source>
</evidence>
<dbReference type="STRING" id="30611.ENSOGAP00000016943"/>
<dbReference type="GeneTree" id="ENSGT00940000153599"/>
<feature type="signal peptide" evidence="16">
    <location>
        <begin position="1"/>
        <end position="21"/>
    </location>
</feature>
<keyword evidence="9" id="KW-0472">Membrane</keyword>
<dbReference type="InterPro" id="IPR045860">
    <property type="entry name" value="Snake_toxin-like_sf"/>
</dbReference>
<dbReference type="Pfam" id="PF00021">
    <property type="entry name" value="UPAR_LY6"/>
    <property type="match status" value="3"/>
</dbReference>
<dbReference type="SMART" id="SM00134">
    <property type="entry name" value="LU"/>
    <property type="match status" value="3"/>
</dbReference>
<dbReference type="GO" id="GO:0005886">
    <property type="term" value="C:plasma membrane"/>
    <property type="evidence" value="ECO:0007669"/>
    <property type="project" value="UniProtKB-SubCell"/>
</dbReference>
<keyword evidence="19" id="KW-1185">Reference proteome</keyword>
<dbReference type="FunFam" id="2.10.60.10:FF:000013">
    <property type="entry name" value="Urokinase plasminogen activator surface receptor"/>
    <property type="match status" value="1"/>
</dbReference>
<dbReference type="GO" id="GO:0019904">
    <property type="term" value="F:protein domain specific binding"/>
    <property type="evidence" value="ECO:0007669"/>
    <property type="project" value="Ensembl"/>
</dbReference>
<dbReference type="GO" id="GO:0042995">
    <property type="term" value="C:cell projection"/>
    <property type="evidence" value="ECO:0007669"/>
    <property type="project" value="UniProtKB-SubCell"/>
</dbReference>
<feature type="domain" description="UPAR/Ly6" evidence="17">
    <location>
        <begin position="118"/>
        <end position="209"/>
    </location>
</feature>
<dbReference type="InParanoid" id="H0XLF3"/>
<dbReference type="Proteomes" id="UP000005225">
    <property type="component" value="Unassembled WGS sequence"/>
</dbReference>
<dbReference type="OMA" id="TGNGCNH"/>
<evidence type="ECO:0000256" key="4">
    <source>
        <dbReference type="ARBA" id="ARBA00022475"/>
    </source>
</evidence>
<dbReference type="GO" id="GO:0009986">
    <property type="term" value="C:cell surface"/>
    <property type="evidence" value="ECO:0007669"/>
    <property type="project" value="Ensembl"/>
</dbReference>
<evidence type="ECO:0000256" key="12">
    <source>
        <dbReference type="ARBA" id="ARBA00023180"/>
    </source>
</evidence>
<dbReference type="GO" id="GO:0005102">
    <property type="term" value="F:signaling receptor binding"/>
    <property type="evidence" value="ECO:0007669"/>
    <property type="project" value="Ensembl"/>
</dbReference>
<protein>
    <recommendedName>
        <fullName evidence="3">Urokinase plasminogen activator surface receptor</fullName>
    </recommendedName>
</protein>
<keyword evidence="6 16" id="KW-0732">Signal</keyword>
<name>H0XLF3_OTOGA</name>
<feature type="domain" description="UPAR/Ly6" evidence="17">
    <location>
        <begin position="26"/>
        <end position="113"/>
    </location>
</feature>
<proteinExistence type="predicted"/>
<organism evidence="18 19">
    <name type="scientific">Otolemur garnettii</name>
    <name type="common">Small-eared galago</name>
    <name type="synonym">Garnett's greater bushbaby</name>
    <dbReference type="NCBI Taxonomy" id="30611"/>
    <lineage>
        <taxon>Eukaryota</taxon>
        <taxon>Metazoa</taxon>
        <taxon>Chordata</taxon>
        <taxon>Craniata</taxon>
        <taxon>Vertebrata</taxon>
        <taxon>Euteleostomi</taxon>
        <taxon>Mammalia</taxon>
        <taxon>Eutheria</taxon>
        <taxon>Euarchontoglires</taxon>
        <taxon>Primates</taxon>
        <taxon>Strepsirrhini</taxon>
        <taxon>Lorisiformes</taxon>
        <taxon>Galagidae</taxon>
        <taxon>Otolemur</taxon>
    </lineage>
</organism>
<evidence type="ECO:0000256" key="5">
    <source>
        <dbReference type="ARBA" id="ARBA00022622"/>
    </source>
</evidence>
<evidence type="ECO:0000256" key="10">
    <source>
        <dbReference type="ARBA" id="ARBA00023157"/>
    </source>
</evidence>
<feature type="chain" id="PRO_5003546121" description="Urokinase plasminogen activator surface receptor" evidence="16">
    <location>
        <begin position="22"/>
        <end position="337"/>
    </location>
</feature>
<evidence type="ECO:0000313" key="19">
    <source>
        <dbReference type="Proteomes" id="UP000005225"/>
    </source>
</evidence>
<evidence type="ECO:0000256" key="16">
    <source>
        <dbReference type="SAM" id="SignalP"/>
    </source>
</evidence>
<feature type="domain" description="UPAR/Ly6" evidence="17">
    <location>
        <begin position="216"/>
        <end position="303"/>
    </location>
</feature>
<dbReference type="PANTHER" id="PTHR10624:SF6">
    <property type="entry name" value="UROKINASE PLASMINOGEN ACTIVATOR SURFACE RECEPTOR"/>
    <property type="match status" value="1"/>
</dbReference>
<dbReference type="EMBL" id="AAQR03153487">
    <property type="status" value="NOT_ANNOTATED_CDS"/>
    <property type="molecule type" value="Genomic_DNA"/>
</dbReference>
<dbReference type="GO" id="GO:0019899">
    <property type="term" value="F:enzyme binding"/>
    <property type="evidence" value="ECO:0007669"/>
    <property type="project" value="Ensembl"/>
</dbReference>
<evidence type="ECO:0000259" key="17">
    <source>
        <dbReference type="SMART" id="SM00134"/>
    </source>
</evidence>
<dbReference type="Gene3D" id="2.10.60.10">
    <property type="entry name" value="CD59"/>
    <property type="match status" value="3"/>
</dbReference>
<evidence type="ECO:0000256" key="6">
    <source>
        <dbReference type="ARBA" id="ARBA00022729"/>
    </source>
</evidence>
<reference evidence="18" key="3">
    <citation type="submission" date="2025-09" db="UniProtKB">
        <authorList>
            <consortium name="Ensembl"/>
        </authorList>
    </citation>
    <scope>IDENTIFICATION</scope>
</reference>
<dbReference type="PANTHER" id="PTHR10624">
    <property type="entry name" value="UROKINASE PLASMINOGEN ACTIVATOR SURFACE RECEPTOR-RELATED"/>
    <property type="match status" value="1"/>
</dbReference>
<evidence type="ECO:0000256" key="9">
    <source>
        <dbReference type="ARBA" id="ARBA00023136"/>
    </source>
</evidence>
<evidence type="ECO:0000256" key="13">
    <source>
        <dbReference type="ARBA" id="ARBA00023273"/>
    </source>
</evidence>
<dbReference type="CDD" id="cd23556">
    <property type="entry name" value="TFP_LU_ECD_uPAR_rpt1"/>
    <property type="match status" value="1"/>
</dbReference>
<dbReference type="InterPro" id="IPR016054">
    <property type="entry name" value="LY6_UPA_recep-like"/>
</dbReference>
<comment type="function">
    <text evidence="15">Acts as a receptor for urokinase plasminogen activator. Plays a role in localizing and promoting plasmin formation. Mediates the proteolysis-independent signal transduction activation effects of U-PA. It is subject to negative-feedback regulation by U-PA which cleaves it into an inactive form.</text>
</comment>
<evidence type="ECO:0000256" key="8">
    <source>
        <dbReference type="ARBA" id="ARBA00022949"/>
    </source>
</evidence>
<dbReference type="eggNOG" id="ENOG502S36D">
    <property type="taxonomic scope" value="Eukaryota"/>
</dbReference>
<dbReference type="GO" id="GO:0098637">
    <property type="term" value="C:protein complex involved in cell-matrix adhesion"/>
    <property type="evidence" value="ECO:0007669"/>
    <property type="project" value="Ensembl"/>
</dbReference>
<dbReference type="EMBL" id="AAQR03153488">
    <property type="status" value="NOT_ANNOTATED_CDS"/>
    <property type="molecule type" value="Genomic_DNA"/>
</dbReference>
<dbReference type="AlphaFoldDB" id="H0XLF3"/>
<comment type="subcellular location">
    <subcellularLocation>
        <location evidence="2">Cell membrane</location>
        <topology evidence="2">Lipid-anchor</topology>
        <topology evidence="2">GPI-anchor</topology>
    </subcellularLocation>
    <subcellularLocation>
        <location evidence="1">Cell projection</location>
        <location evidence="1">Invadopodium membrane</location>
    </subcellularLocation>
</comment>
<dbReference type="GO" id="GO:1905370">
    <property type="term" value="C:serine-type endopeptidase complex"/>
    <property type="evidence" value="ECO:0007669"/>
    <property type="project" value="Ensembl"/>
</dbReference>
<dbReference type="InterPro" id="IPR018363">
    <property type="entry name" value="CD59_antigen_CS"/>
</dbReference>
<keyword evidence="5" id="KW-0336">GPI-anchor</keyword>
<dbReference type="PROSITE" id="PS00983">
    <property type="entry name" value="LY6_UPAR"/>
    <property type="match status" value="1"/>
</dbReference>
<keyword evidence="13" id="KW-0966">Cell projection</keyword>
<keyword evidence="10" id="KW-1015">Disulfide bond</keyword>
<dbReference type="FunFam" id="2.10.60.10:FF:000015">
    <property type="entry name" value="Urokinase plasminogen activator surface receptor"/>
    <property type="match status" value="1"/>
</dbReference>
<dbReference type="FunCoup" id="H0XLF3">
    <property type="interactions" value="225"/>
</dbReference>
<evidence type="ECO:0000313" key="18">
    <source>
        <dbReference type="Ensembl" id="ENSOGAP00000016943.1"/>
    </source>
</evidence>
<dbReference type="GO" id="GO:0034112">
    <property type="term" value="P:positive regulation of homotypic cell-cell adhesion"/>
    <property type="evidence" value="ECO:0007669"/>
    <property type="project" value="Ensembl"/>
</dbReference>
<evidence type="ECO:0000256" key="3">
    <source>
        <dbReference type="ARBA" id="ARBA00019778"/>
    </source>
</evidence>
<evidence type="ECO:0000256" key="15">
    <source>
        <dbReference type="ARBA" id="ARBA00024905"/>
    </source>
</evidence>
<dbReference type="EMBL" id="AAQR03153489">
    <property type="status" value="NOT_ANNOTATED_CDS"/>
    <property type="molecule type" value="Genomic_DNA"/>
</dbReference>
<dbReference type="FunFam" id="2.10.60.10:FF:000019">
    <property type="entry name" value="Urokinase plasminogen activator surface receptor"/>
    <property type="match status" value="1"/>
</dbReference>
<dbReference type="GO" id="GO:0045742">
    <property type="term" value="P:positive regulation of epidermal growth factor receptor signaling pathway"/>
    <property type="evidence" value="ECO:0007669"/>
    <property type="project" value="Ensembl"/>
</dbReference>
<evidence type="ECO:0000256" key="1">
    <source>
        <dbReference type="ARBA" id="ARBA00004493"/>
    </source>
</evidence>
<keyword evidence="14" id="KW-0449">Lipoprotein</keyword>
<dbReference type="CDD" id="cd23558">
    <property type="entry name" value="TFP_LU_ECD_uPAR_rpt3"/>
    <property type="match status" value="1"/>
</dbReference>
<keyword evidence="4" id="KW-1003">Cell membrane</keyword>
<keyword evidence="8" id="KW-0965">Cell junction</keyword>
<reference evidence="18" key="2">
    <citation type="submission" date="2025-08" db="UniProtKB">
        <authorList>
            <consortium name="Ensembl"/>
        </authorList>
    </citation>
    <scope>IDENTIFICATION</scope>
</reference>
<evidence type="ECO:0000256" key="11">
    <source>
        <dbReference type="ARBA" id="ARBA00023170"/>
    </source>
</evidence>